<evidence type="ECO:0000313" key="2">
    <source>
        <dbReference type="Proteomes" id="UP000549009"/>
    </source>
</evidence>
<comment type="caution">
    <text evidence="1">The sequence shown here is derived from an EMBL/GenBank/DDBJ whole genome shotgun (WGS) entry which is preliminary data.</text>
</comment>
<reference evidence="1 2" key="1">
    <citation type="submission" date="2020-08" db="EMBL/GenBank/DDBJ databases">
        <title>Genomic Encyclopedia of Type Strains, Phase III (KMG-III): the genomes of soil and plant-associated and newly described type strains.</title>
        <authorList>
            <person name="Whitman W."/>
        </authorList>
    </citation>
    <scope>NUCLEOTIDE SEQUENCE [LARGE SCALE GENOMIC DNA]</scope>
    <source>
        <strain evidence="1 2">CECT 3146</strain>
    </source>
</reference>
<dbReference type="Proteomes" id="UP000549009">
    <property type="component" value="Unassembled WGS sequence"/>
</dbReference>
<evidence type="ECO:0000313" key="1">
    <source>
        <dbReference type="EMBL" id="MBB5109639.1"/>
    </source>
</evidence>
<sequence length="106" mass="11652">MSVGDVEDDAETYGRAVDAGEMTFEEAVSALVEAQQGGLTPYGAADLLANWKTVRADYARAERFVLPENPAELAKFVKQYGKGDRARFADLDFAMENGIVPTRFRD</sequence>
<name>A0A7W8B3E6_STRST</name>
<dbReference type="EMBL" id="JACHJD010000033">
    <property type="protein sequence ID" value="MBB5109639.1"/>
    <property type="molecule type" value="Genomic_DNA"/>
</dbReference>
<organism evidence="1 2">
    <name type="scientific">Streptomyces spectabilis</name>
    <dbReference type="NCBI Taxonomy" id="68270"/>
    <lineage>
        <taxon>Bacteria</taxon>
        <taxon>Bacillati</taxon>
        <taxon>Actinomycetota</taxon>
        <taxon>Actinomycetes</taxon>
        <taxon>Kitasatosporales</taxon>
        <taxon>Streptomycetaceae</taxon>
        <taxon>Streptomyces</taxon>
    </lineage>
</organism>
<protein>
    <submittedName>
        <fullName evidence="1">Uncharacterized protein</fullName>
    </submittedName>
</protein>
<proteinExistence type="predicted"/>
<dbReference type="AlphaFoldDB" id="A0A7W8B3E6"/>
<dbReference type="RefSeq" id="WP_184926591.1">
    <property type="nucleotide sequence ID" value="NZ_BMSQ01000040.1"/>
</dbReference>
<gene>
    <name evidence="1" type="ORF">FHS40_008769</name>
</gene>
<keyword evidence="2" id="KW-1185">Reference proteome</keyword>
<accession>A0A7W8B3E6</accession>